<accession>A0A0P1J3P4</accession>
<gene>
    <name evidence="1" type="ORF">TA5114_03409</name>
</gene>
<sequence length="583" mass="65346">MQSEQRHRIGIIGPFGDPISQLIEDYPEDAQSTYLMVTNPMDAIGLVDSLLVLNQDYALTYLPALLESALPCKVILRRGETAERQFQAEESIALLGNSLQQAKSEVVELLAITKESADSCQLLTQRKIGQMKPLHRLSGERPTVALRRDDEVFNFSFPLGSGLQETRQAEKDVFNWVRLRRLANLIAGDPNDLDMEDMTAFSRGEDGVPAPPARSGTPTMVVVVPNGIGLGHVTRMMSISMELKRSKGFRVVFWCFSRAAAIVQAAGFEVVLRQTFSHINAHPPDWRWWERVEFAKLLADVKPDIVSYDGGSFDRFLLNAMRTPGCGKSGVLWVRRGMMSPDTPESILNPEQFSDLVLEPGDLAVDADVGPTRNGKAEFQGFCENLFVPSVTLRPYLKDYSRSEARKRLGLKRWGRYCLMSLGGAFGNWDELLWNVTENAKRNGINLVWAQSPLAAPPVASDKKTLIRQIYPLGPYLSAFDGVISATGYNSFHELLIGYDKPVLLAPTNQDRIDDQIARARYADEQGWCDVLYPTRPEEQPATIARFMKAVKSKAKITTRPKEFLPQDEMVSRLMGLVDRYRN</sequence>
<dbReference type="AlphaFoldDB" id="A0A0P1J3P4"/>
<evidence type="ECO:0000313" key="2">
    <source>
        <dbReference type="Proteomes" id="UP000051184"/>
    </source>
</evidence>
<evidence type="ECO:0000313" key="1">
    <source>
        <dbReference type="EMBL" id="CUK27581.1"/>
    </source>
</evidence>
<dbReference type="GO" id="GO:0016740">
    <property type="term" value="F:transferase activity"/>
    <property type="evidence" value="ECO:0007669"/>
    <property type="project" value="UniProtKB-KW"/>
</dbReference>
<keyword evidence="1" id="KW-0808">Transferase</keyword>
<dbReference type="Gene3D" id="3.40.50.2000">
    <property type="entry name" value="Glycogen Phosphorylase B"/>
    <property type="match status" value="1"/>
</dbReference>
<dbReference type="STRING" id="1715691.TA5113_02548"/>
<organism evidence="1 2">
    <name type="scientific">Cognatishimia activa</name>
    <dbReference type="NCBI Taxonomy" id="1715691"/>
    <lineage>
        <taxon>Bacteria</taxon>
        <taxon>Pseudomonadati</taxon>
        <taxon>Pseudomonadota</taxon>
        <taxon>Alphaproteobacteria</taxon>
        <taxon>Rhodobacterales</taxon>
        <taxon>Paracoccaceae</taxon>
        <taxon>Cognatishimia</taxon>
    </lineage>
</organism>
<protein>
    <submittedName>
        <fullName evidence="1">Putative glycosyl transferase</fullName>
    </submittedName>
</protein>
<dbReference type="Proteomes" id="UP000051184">
    <property type="component" value="Unassembled WGS sequence"/>
</dbReference>
<dbReference type="EMBL" id="CYUE01000025">
    <property type="protein sequence ID" value="CUK27581.1"/>
    <property type="molecule type" value="Genomic_DNA"/>
</dbReference>
<name>A0A0P1J3P4_9RHOB</name>
<dbReference type="SUPFAM" id="SSF53756">
    <property type="entry name" value="UDP-Glycosyltransferase/glycogen phosphorylase"/>
    <property type="match status" value="1"/>
</dbReference>
<dbReference type="RefSeq" id="WP_058316498.1">
    <property type="nucleotide sequence ID" value="NZ_CYUE01000025.1"/>
</dbReference>
<dbReference type="Gene3D" id="3.40.50.11190">
    <property type="match status" value="1"/>
</dbReference>
<dbReference type="OrthoDB" id="8549922at2"/>
<keyword evidence="2" id="KW-1185">Reference proteome</keyword>
<reference evidence="2" key="1">
    <citation type="submission" date="2015-09" db="EMBL/GenBank/DDBJ databases">
        <authorList>
            <person name="Rodrigo-Torres Lidia"/>
            <person name="Arahal R.David."/>
        </authorList>
    </citation>
    <scope>NUCLEOTIDE SEQUENCE [LARGE SCALE GENOMIC DNA]</scope>
    <source>
        <strain evidence="2">CECT 5114</strain>
    </source>
</reference>
<proteinExistence type="predicted"/>